<dbReference type="PANTHER" id="PTHR30528">
    <property type="entry name" value="CYTOPLASMIC PROTEIN"/>
    <property type="match status" value="1"/>
</dbReference>
<sequence>MTLPLISLATVRHHHLARHRLCEAPTGAGKGQDLHQMLQDLTFVQLDSINTVSRAHHMILHARRTNYRPKALDKLLADRLAFEHWTHDASIIDMENFGHWKLKFARDAVIVKARYKNWRRDGYEEKFNTVLKHISDHGPCCSSDVGKDEKKGSGGWWDWHPSKTALEYLWRAGKLSVTHRQGFRKFYDLTERVIPQQHLDAQFAVEETINHACTTALDNLGFATSGELAAFWDLVTPAEAKQWCAAELSVGRLIEVELETAQGKPRRSFARPNVLDVPLMEPTKRIRILSPFDPALRDRKRTERLFGFHYRIEVFVPEAKRQYGYYVFPVLEGDRLIGRIDMKADRARDKMAVRAFWPEVGVRMGSGRTKALTSAIARSTALASVTNLEFAPDWLR</sequence>
<accession>A0A497X496</accession>
<dbReference type="InterPro" id="IPR009351">
    <property type="entry name" value="AlkZ-like"/>
</dbReference>
<organism evidence="1 2">
    <name type="scientific">Litoreibacter meonggei</name>
    <dbReference type="NCBI Taxonomy" id="1049199"/>
    <lineage>
        <taxon>Bacteria</taxon>
        <taxon>Pseudomonadati</taxon>
        <taxon>Pseudomonadota</taxon>
        <taxon>Alphaproteobacteria</taxon>
        <taxon>Rhodobacterales</taxon>
        <taxon>Roseobacteraceae</taxon>
        <taxon>Litoreibacter</taxon>
    </lineage>
</organism>
<comment type="caution">
    <text evidence="1">The sequence shown here is derived from an EMBL/GenBank/DDBJ whole genome shotgun (WGS) entry which is preliminary data.</text>
</comment>
<evidence type="ECO:0000313" key="1">
    <source>
        <dbReference type="EMBL" id="RLJ59901.1"/>
    </source>
</evidence>
<dbReference type="OrthoDB" id="9787207at2"/>
<dbReference type="AlphaFoldDB" id="A0A497X496"/>
<reference evidence="1 2" key="1">
    <citation type="submission" date="2018-10" db="EMBL/GenBank/DDBJ databases">
        <title>Genomic Encyclopedia of Archaeal and Bacterial Type Strains, Phase II (KMG-II): from individual species to whole genera.</title>
        <authorList>
            <person name="Goeker M."/>
        </authorList>
    </citation>
    <scope>NUCLEOTIDE SEQUENCE [LARGE SCALE GENOMIC DNA]</scope>
    <source>
        <strain evidence="1 2">DSM 29466</strain>
    </source>
</reference>
<dbReference type="PANTHER" id="PTHR30528:SF0">
    <property type="entry name" value="CYTOPLASMIC PROTEIN"/>
    <property type="match status" value="1"/>
</dbReference>
<evidence type="ECO:0000313" key="2">
    <source>
        <dbReference type="Proteomes" id="UP000269157"/>
    </source>
</evidence>
<dbReference type="Proteomes" id="UP000269157">
    <property type="component" value="Unassembled WGS sequence"/>
</dbReference>
<dbReference type="Pfam" id="PF06224">
    <property type="entry name" value="AlkZ-like"/>
    <property type="match status" value="1"/>
</dbReference>
<dbReference type="EMBL" id="RCCE01000001">
    <property type="protein sequence ID" value="RLJ59901.1"/>
    <property type="molecule type" value="Genomic_DNA"/>
</dbReference>
<evidence type="ECO:0008006" key="3">
    <source>
        <dbReference type="Google" id="ProtNLM"/>
    </source>
</evidence>
<protein>
    <recommendedName>
        <fullName evidence="3">Winged helix-turn-helix domain-containing protein</fullName>
    </recommendedName>
</protein>
<keyword evidence="2" id="KW-1185">Reference proteome</keyword>
<proteinExistence type="predicted"/>
<dbReference type="RefSeq" id="WP_121020648.1">
    <property type="nucleotide sequence ID" value="NZ_RCCE01000001.1"/>
</dbReference>
<name>A0A497X496_9RHOB</name>
<gene>
    <name evidence="1" type="ORF">BCF46_0091</name>
</gene>